<evidence type="ECO:0000256" key="8">
    <source>
        <dbReference type="SAM" id="SignalP"/>
    </source>
</evidence>
<dbReference type="PANTHER" id="PTHR31561">
    <property type="entry name" value="3-KETOACYL-COA SYNTHASE"/>
    <property type="match status" value="1"/>
</dbReference>
<dbReference type="EMBL" id="CM007901">
    <property type="protein sequence ID" value="OTG05563.1"/>
    <property type="molecule type" value="Genomic_DNA"/>
</dbReference>
<dbReference type="GO" id="GO:0006633">
    <property type="term" value="P:fatty acid biosynthetic process"/>
    <property type="evidence" value="ECO:0007669"/>
    <property type="project" value="UniProtKB-UniPathway"/>
</dbReference>
<dbReference type="UniPathway" id="UPA00094"/>
<feature type="signal peptide" evidence="8">
    <location>
        <begin position="1"/>
        <end position="21"/>
    </location>
</feature>
<dbReference type="Pfam" id="PF08541">
    <property type="entry name" value="ACP_syn_III_C"/>
    <property type="match status" value="1"/>
</dbReference>
<evidence type="ECO:0000313" key="13">
    <source>
        <dbReference type="Proteomes" id="UP000215914"/>
    </source>
</evidence>
<dbReference type="SUPFAM" id="SSF53901">
    <property type="entry name" value="Thiolase-like"/>
    <property type="match status" value="2"/>
</dbReference>
<evidence type="ECO:0000259" key="9">
    <source>
        <dbReference type="Pfam" id="PF08392"/>
    </source>
</evidence>
<reference evidence="12" key="2">
    <citation type="submission" date="2017-02" db="EMBL/GenBank/DDBJ databases">
        <title>Sunflower complete genome.</title>
        <authorList>
            <person name="Langlade N."/>
            <person name="Munos S."/>
        </authorList>
    </citation>
    <scope>NUCLEOTIDE SEQUENCE [LARGE SCALE GENOMIC DNA]</scope>
    <source>
        <tissue evidence="12">Leaves</tissue>
    </source>
</reference>
<name>A0A251T424_HELAN</name>
<comment type="pathway">
    <text evidence="1 6">Lipid metabolism; fatty acid biosynthesis.</text>
</comment>
<feature type="domain" description="FAE" evidence="9">
    <location>
        <begin position="41"/>
        <end position="325"/>
    </location>
</feature>
<keyword evidence="8" id="KW-0732">Signal</keyword>
<dbReference type="EMBL" id="MNCJ02000327">
    <property type="protein sequence ID" value="KAF5778462.1"/>
    <property type="molecule type" value="Genomic_DNA"/>
</dbReference>
<dbReference type="InterPro" id="IPR016039">
    <property type="entry name" value="Thiolase-like"/>
</dbReference>
<evidence type="ECO:0000313" key="11">
    <source>
        <dbReference type="EMBL" id="KAF5778462.1"/>
    </source>
</evidence>
<evidence type="ECO:0000313" key="12">
    <source>
        <dbReference type="EMBL" id="OTG05563.1"/>
    </source>
</evidence>
<feature type="active site" evidence="7">
    <location>
        <position position="380"/>
    </location>
</feature>
<dbReference type="CDD" id="cd00831">
    <property type="entry name" value="CHS_like"/>
    <property type="match status" value="1"/>
</dbReference>
<feature type="active site" evidence="7">
    <location>
        <position position="183"/>
    </location>
</feature>
<accession>A0A251T424</accession>
<feature type="chain" id="PRO_5044379727" description="3-ketoacyl-CoA synthase" evidence="8">
    <location>
        <begin position="22"/>
        <end position="448"/>
    </location>
</feature>
<dbReference type="STRING" id="4232.A0A251T424"/>
<evidence type="ECO:0000256" key="3">
    <source>
        <dbReference type="ARBA" id="ARBA00022679"/>
    </source>
</evidence>
<evidence type="ECO:0000256" key="1">
    <source>
        <dbReference type="ARBA" id="ARBA00005194"/>
    </source>
</evidence>
<evidence type="ECO:0000256" key="2">
    <source>
        <dbReference type="ARBA" id="ARBA00005531"/>
    </source>
</evidence>
<dbReference type="Gene3D" id="3.40.47.10">
    <property type="match status" value="1"/>
</dbReference>
<evidence type="ECO:0000256" key="5">
    <source>
        <dbReference type="ARBA" id="ARBA00047375"/>
    </source>
</evidence>
<dbReference type="Gramene" id="mRNA:HanXRQr2_Chr12g0547771">
    <property type="protein sequence ID" value="CDS:HanXRQr2_Chr12g0547771.1"/>
    <property type="gene ID" value="HanXRQr2_Chr12g0547771"/>
</dbReference>
<feature type="active site" evidence="7">
    <location>
        <position position="376"/>
    </location>
</feature>
<evidence type="ECO:0000256" key="6">
    <source>
        <dbReference type="PIRNR" id="PIRNR036417"/>
    </source>
</evidence>
<keyword evidence="3 6" id="KW-0808">Transferase</keyword>
<dbReference type="InterPro" id="IPR012392">
    <property type="entry name" value="3-ktacl-CoA_syn"/>
</dbReference>
<evidence type="ECO:0000256" key="4">
    <source>
        <dbReference type="ARBA" id="ARBA00023315"/>
    </source>
</evidence>
<evidence type="ECO:0000256" key="7">
    <source>
        <dbReference type="PIRSR" id="PIRSR036417-1"/>
    </source>
</evidence>
<protein>
    <recommendedName>
        <fullName evidence="6">3-ketoacyl-CoA synthase</fullName>
        <ecNumber evidence="6">2.3.1.-</ecNumber>
    </recommendedName>
</protein>
<dbReference type="AlphaFoldDB" id="A0A251T424"/>
<organism evidence="12 13">
    <name type="scientific">Helianthus annuus</name>
    <name type="common">Common sunflower</name>
    <dbReference type="NCBI Taxonomy" id="4232"/>
    <lineage>
        <taxon>Eukaryota</taxon>
        <taxon>Viridiplantae</taxon>
        <taxon>Streptophyta</taxon>
        <taxon>Embryophyta</taxon>
        <taxon>Tracheophyta</taxon>
        <taxon>Spermatophyta</taxon>
        <taxon>Magnoliopsida</taxon>
        <taxon>eudicotyledons</taxon>
        <taxon>Gunneridae</taxon>
        <taxon>Pentapetalae</taxon>
        <taxon>asterids</taxon>
        <taxon>campanulids</taxon>
        <taxon>Asterales</taxon>
        <taxon>Asteraceae</taxon>
        <taxon>Asteroideae</taxon>
        <taxon>Heliantheae alliance</taxon>
        <taxon>Heliantheae</taxon>
        <taxon>Helianthus</taxon>
    </lineage>
</organism>
<dbReference type="OrthoDB" id="329835at2759"/>
<keyword evidence="4 6" id="KW-0012">Acyltransferase</keyword>
<feature type="domain" description="Beta-ketoacyl-[acyl-carrier-protein] synthase III C-terminal" evidence="10">
    <location>
        <begin position="341"/>
        <end position="422"/>
    </location>
</feature>
<proteinExistence type="inferred from homology"/>
<dbReference type="InterPro" id="IPR013747">
    <property type="entry name" value="ACP_syn_III_C"/>
</dbReference>
<dbReference type="InParanoid" id="A0A251T424"/>
<dbReference type="GO" id="GO:0009922">
    <property type="term" value="F:fatty acid elongase activity"/>
    <property type="evidence" value="ECO:0007669"/>
    <property type="project" value="UniProtKB-EC"/>
</dbReference>
<comment type="catalytic activity">
    <reaction evidence="5">
        <text>a very-long-chain acyl-CoA + malonyl-CoA + H(+) = a very-long-chain 3-oxoacyl-CoA + CO2 + CoA</text>
        <dbReference type="Rhea" id="RHEA:32727"/>
        <dbReference type="ChEBI" id="CHEBI:15378"/>
        <dbReference type="ChEBI" id="CHEBI:16526"/>
        <dbReference type="ChEBI" id="CHEBI:57287"/>
        <dbReference type="ChEBI" id="CHEBI:57384"/>
        <dbReference type="ChEBI" id="CHEBI:90725"/>
        <dbReference type="ChEBI" id="CHEBI:90736"/>
        <dbReference type="EC" id="2.3.1.199"/>
    </reaction>
</comment>
<dbReference type="GO" id="GO:0016020">
    <property type="term" value="C:membrane"/>
    <property type="evidence" value="ECO:0007669"/>
    <property type="project" value="InterPro"/>
</dbReference>
<feature type="active site" evidence="7">
    <location>
        <position position="347"/>
    </location>
</feature>
<dbReference type="Pfam" id="PF08392">
    <property type="entry name" value="FAE1_CUT1_RppA"/>
    <property type="match status" value="1"/>
</dbReference>
<gene>
    <name evidence="12" type="ORF">HannXRQ_Chr12g0374951</name>
    <name evidence="11" type="ORF">HanXRQr2_Chr12g0547771</name>
</gene>
<feature type="active site" evidence="7">
    <location>
        <position position="262"/>
    </location>
</feature>
<dbReference type="EC" id="2.3.1.-" evidence="6"/>
<keyword evidence="13" id="KW-1185">Reference proteome</keyword>
<dbReference type="InterPro" id="IPR013601">
    <property type="entry name" value="FAE1_typ3_polyketide_synth"/>
</dbReference>
<dbReference type="Proteomes" id="UP000215914">
    <property type="component" value="Chromosome 12"/>
</dbReference>
<dbReference type="PIRSF" id="PIRSF036417">
    <property type="entry name" value="3-ktacl-CoA_syn"/>
    <property type="match status" value="1"/>
</dbReference>
<reference evidence="11" key="3">
    <citation type="submission" date="2020-06" db="EMBL/GenBank/DDBJ databases">
        <title>Helianthus annuus Genome sequencing and assembly Release 2.</title>
        <authorList>
            <person name="Gouzy J."/>
            <person name="Langlade N."/>
            <person name="Munos S."/>
        </authorList>
    </citation>
    <scope>NUCLEOTIDE SEQUENCE</scope>
    <source>
        <tissue evidence="11">Leaves</tissue>
    </source>
</reference>
<reference evidence="11 13" key="1">
    <citation type="journal article" date="2017" name="Nature">
        <title>The sunflower genome provides insights into oil metabolism, flowering and Asterid evolution.</title>
        <authorList>
            <person name="Badouin H."/>
            <person name="Gouzy J."/>
            <person name="Grassa C.J."/>
            <person name="Murat F."/>
            <person name="Staton S.E."/>
            <person name="Cottret L."/>
            <person name="Lelandais-Briere C."/>
            <person name="Owens G.L."/>
            <person name="Carrere S."/>
            <person name="Mayjonade B."/>
            <person name="Legrand L."/>
            <person name="Gill N."/>
            <person name="Kane N.C."/>
            <person name="Bowers J.E."/>
            <person name="Hubner S."/>
            <person name="Bellec A."/>
            <person name="Berard A."/>
            <person name="Berges H."/>
            <person name="Blanchet N."/>
            <person name="Boniface M.C."/>
            <person name="Brunel D."/>
            <person name="Catrice O."/>
            <person name="Chaidir N."/>
            <person name="Claudel C."/>
            <person name="Donnadieu C."/>
            <person name="Faraut T."/>
            <person name="Fievet G."/>
            <person name="Helmstetter N."/>
            <person name="King M."/>
            <person name="Knapp S.J."/>
            <person name="Lai Z."/>
            <person name="Le Paslier M.C."/>
            <person name="Lippi Y."/>
            <person name="Lorenzon L."/>
            <person name="Mandel J.R."/>
            <person name="Marage G."/>
            <person name="Marchand G."/>
            <person name="Marquand E."/>
            <person name="Bret-Mestries E."/>
            <person name="Morien E."/>
            <person name="Nambeesan S."/>
            <person name="Nguyen T."/>
            <person name="Pegot-Espagnet P."/>
            <person name="Pouilly N."/>
            <person name="Raftis F."/>
            <person name="Sallet E."/>
            <person name="Schiex T."/>
            <person name="Thomas J."/>
            <person name="Vandecasteele C."/>
            <person name="Vares D."/>
            <person name="Vear F."/>
            <person name="Vautrin S."/>
            <person name="Crespi M."/>
            <person name="Mangin B."/>
            <person name="Burke J.M."/>
            <person name="Salse J."/>
            <person name="Munos S."/>
            <person name="Vincourt P."/>
            <person name="Rieseberg L.H."/>
            <person name="Langlade N.B."/>
        </authorList>
    </citation>
    <scope>NUCLEOTIDE SEQUENCE [LARGE SCALE GENOMIC DNA]</scope>
    <source>
        <strain evidence="13">cv. SF193</strain>
        <tissue evidence="11">Leaves</tissue>
    </source>
</reference>
<feature type="active site" evidence="7">
    <location>
        <position position="343"/>
    </location>
</feature>
<evidence type="ECO:0000259" key="10">
    <source>
        <dbReference type="Pfam" id="PF08541"/>
    </source>
</evidence>
<sequence length="448" mass="49696">MATTGLLLIFCFLPFIALTTTQLNLTAIITITCTAVLGFIIHRTTPIYLVDFSCYRPADHLKVTHQKFMDHSKLHGAFNESSLEFQNIILLRSGLGEETYLPPALHAIPAVPSITTAREEAEEVIFGALDNLFHSTALNPQDIGILVVNCSIFNPIPSFSSMIINKYNLPETVKAFNLSGMGCGSGVISVHLAQQMLKVHPNTYAVVVSSENITGNWYTGAKKSMLIPNCLFRTGGAAVLLSNKPGEKHRAKYKLMHLIRTHIGPNQAAYNCAYQQEDDAGNIGVTLSKELMAVAVAALKVNIITLGPLVLPISERVLYLARKLINSDKNKLCLPDFKKAFDHFCIHSGGRAVIEEMEKNLRLKKEDVEPSRMTLHRFGNTSSSSTWYELAYLEAKGRMKKGDRVWQIGFGSGFKLNSAVWEAVRNVNPSDHNPWNDCVDKYPVEIIY</sequence>
<comment type="similarity">
    <text evidence="2 6">Belongs to the thiolase-like superfamily. Chalcone/stilbene synthases family.</text>
</comment>